<name>A0A7X6DJ40_9BURK</name>
<dbReference type="RefSeq" id="WP_168109195.1">
    <property type="nucleotide sequence ID" value="NZ_VTOX01000008.1"/>
</dbReference>
<dbReference type="PRINTS" id="PR00260">
    <property type="entry name" value="CHEMTRNSDUCR"/>
</dbReference>
<dbReference type="CDD" id="cd06225">
    <property type="entry name" value="HAMP"/>
    <property type="match status" value="1"/>
</dbReference>
<dbReference type="PANTHER" id="PTHR43531:SF14">
    <property type="entry name" value="METHYL-ACCEPTING CHEMOTAXIS PROTEIN I-RELATED"/>
    <property type="match status" value="1"/>
</dbReference>
<evidence type="ECO:0000313" key="9">
    <source>
        <dbReference type="Proteomes" id="UP000521868"/>
    </source>
</evidence>
<evidence type="ECO:0000256" key="2">
    <source>
        <dbReference type="ARBA" id="ARBA00029447"/>
    </source>
</evidence>
<dbReference type="SMART" id="SM00283">
    <property type="entry name" value="MA"/>
    <property type="match status" value="1"/>
</dbReference>
<sequence length="560" mass="59123">MFLSNLRIRSRLAVGFGAMAVILVLIGSASWYTIRSFSATLRDIDEKNTQATILLASVQNAVWQLRYGISQYIAVPDPASRSAIVNDTAKWQAQIDAALRKYGAMDHQAEERAALEAFSRHYKEYAEARPRWLQLYGEGKLEEAAEWRGKTILKSGAAMVKTLEALVDAQRDDSQGTQQAALTAAARAELALMVSLALALAFAAGAGLLIGRSIVLPLEEAMKTTRRVAAGDLTLQARSHGSDELGQLMASLQEMNDSLARVVGSVRSGTDAIATASGQIASGNQDLSQRTEEQAASLEETAASMEELTGTVKQNAENARQANQLAQSASGVATRGGEVVGQVVETMSSINQSSRKIVDIITVIDGIAFQTNILALNAAVEAARAGEQGRGFAVVASEVRSLAQRSAAAAKEIKALIDDSVSKVDAGSVLVGQAGATMAEIVGSIRRVTDIMGEIAAASQEQTRGIEQVNQAITQMDQVTQQNAALVEEASAAAQSMREQAHNLVAAVSVFKLAEGLATARAATPAVVAAPAVKVAAPKAARRVPQLAVAEASEQDWREF</sequence>
<dbReference type="GO" id="GO:0005886">
    <property type="term" value="C:plasma membrane"/>
    <property type="evidence" value="ECO:0007669"/>
    <property type="project" value="TreeGrafter"/>
</dbReference>
<dbReference type="InterPro" id="IPR003660">
    <property type="entry name" value="HAMP_dom"/>
</dbReference>
<keyword evidence="5" id="KW-1133">Transmembrane helix</keyword>
<dbReference type="GO" id="GO:0004888">
    <property type="term" value="F:transmembrane signaling receptor activity"/>
    <property type="evidence" value="ECO:0007669"/>
    <property type="project" value="InterPro"/>
</dbReference>
<protein>
    <submittedName>
        <fullName evidence="8">HAMP domain-containing protein</fullName>
    </submittedName>
</protein>
<dbReference type="Gene3D" id="1.10.287.950">
    <property type="entry name" value="Methyl-accepting chemotaxis protein"/>
    <property type="match status" value="1"/>
</dbReference>
<dbReference type="Pfam" id="PF00672">
    <property type="entry name" value="HAMP"/>
    <property type="match status" value="1"/>
</dbReference>
<reference evidence="8 9" key="1">
    <citation type="journal article" date="2020" name="Nature">
        <title>Bacterial chemolithoautotrophy via manganese oxidation.</title>
        <authorList>
            <person name="Yu H."/>
            <person name="Leadbetter J.R."/>
        </authorList>
    </citation>
    <scope>NUCLEOTIDE SEQUENCE [LARGE SCALE GENOMIC DNA]</scope>
    <source>
        <strain evidence="8 9">RBP-1</strain>
    </source>
</reference>
<dbReference type="AlphaFoldDB" id="A0A7X6DJ40"/>
<feature type="transmembrane region" description="Helical" evidence="5">
    <location>
        <begin position="12"/>
        <end position="34"/>
    </location>
</feature>
<proteinExistence type="inferred from homology"/>
<feature type="domain" description="HAMP" evidence="7">
    <location>
        <begin position="212"/>
        <end position="264"/>
    </location>
</feature>
<dbReference type="FunFam" id="1.10.287.950:FF:000002">
    <property type="entry name" value="Methyl-accepting chemotaxis protein"/>
    <property type="match status" value="1"/>
</dbReference>
<dbReference type="SMART" id="SM00304">
    <property type="entry name" value="HAMP"/>
    <property type="match status" value="1"/>
</dbReference>
<evidence type="ECO:0000256" key="4">
    <source>
        <dbReference type="SAM" id="Coils"/>
    </source>
</evidence>
<keyword evidence="3" id="KW-0807">Transducer</keyword>
<accession>A0A7X6DJ40</accession>
<evidence type="ECO:0000256" key="1">
    <source>
        <dbReference type="ARBA" id="ARBA00022481"/>
    </source>
</evidence>
<evidence type="ECO:0000256" key="5">
    <source>
        <dbReference type="SAM" id="Phobius"/>
    </source>
</evidence>
<dbReference type="InterPro" id="IPR024478">
    <property type="entry name" value="HlyB_4HB_MCP"/>
</dbReference>
<gene>
    <name evidence="8" type="ORF">RAMLITH_19790</name>
</gene>
<evidence type="ECO:0000256" key="3">
    <source>
        <dbReference type="PROSITE-ProRule" id="PRU00284"/>
    </source>
</evidence>
<dbReference type="InterPro" id="IPR004090">
    <property type="entry name" value="Chemotax_Me-accpt_rcpt"/>
</dbReference>
<evidence type="ECO:0000313" key="8">
    <source>
        <dbReference type="EMBL" id="NKE68070.1"/>
    </source>
</evidence>
<dbReference type="GO" id="GO:0007165">
    <property type="term" value="P:signal transduction"/>
    <property type="evidence" value="ECO:0007669"/>
    <property type="project" value="UniProtKB-KW"/>
</dbReference>
<dbReference type="Pfam" id="PF12729">
    <property type="entry name" value="4HB_MCP_1"/>
    <property type="match status" value="1"/>
</dbReference>
<evidence type="ECO:0000259" key="7">
    <source>
        <dbReference type="PROSITE" id="PS50885"/>
    </source>
</evidence>
<dbReference type="Pfam" id="PF00015">
    <property type="entry name" value="MCPsignal"/>
    <property type="match status" value="1"/>
</dbReference>
<dbReference type="CDD" id="cd11386">
    <property type="entry name" value="MCP_signal"/>
    <property type="match status" value="1"/>
</dbReference>
<dbReference type="EMBL" id="VTOX01000008">
    <property type="protein sequence ID" value="NKE68070.1"/>
    <property type="molecule type" value="Genomic_DNA"/>
</dbReference>
<evidence type="ECO:0000259" key="6">
    <source>
        <dbReference type="PROSITE" id="PS50111"/>
    </source>
</evidence>
<comment type="similarity">
    <text evidence="2">Belongs to the methyl-accepting chemotaxis (MCP) protein family.</text>
</comment>
<dbReference type="Proteomes" id="UP000521868">
    <property type="component" value="Unassembled WGS sequence"/>
</dbReference>
<feature type="coiled-coil region" evidence="4">
    <location>
        <begin position="469"/>
        <end position="507"/>
    </location>
</feature>
<keyword evidence="5" id="KW-0472">Membrane</keyword>
<keyword evidence="4" id="KW-0175">Coiled coil</keyword>
<dbReference type="PROSITE" id="PS50111">
    <property type="entry name" value="CHEMOTAXIS_TRANSDUC_2"/>
    <property type="match status" value="1"/>
</dbReference>
<dbReference type="InterPro" id="IPR004089">
    <property type="entry name" value="MCPsignal_dom"/>
</dbReference>
<keyword evidence="9" id="KW-1185">Reference proteome</keyword>
<dbReference type="SUPFAM" id="SSF58104">
    <property type="entry name" value="Methyl-accepting chemotaxis protein (MCP) signaling domain"/>
    <property type="match status" value="1"/>
</dbReference>
<dbReference type="InterPro" id="IPR051310">
    <property type="entry name" value="MCP_chemotaxis"/>
</dbReference>
<comment type="caution">
    <text evidence="8">The sequence shown here is derived from an EMBL/GenBank/DDBJ whole genome shotgun (WGS) entry which is preliminary data.</text>
</comment>
<organism evidence="8 9">
    <name type="scientific">Ramlibacter lithotrophicus</name>
    <dbReference type="NCBI Taxonomy" id="2606681"/>
    <lineage>
        <taxon>Bacteria</taxon>
        <taxon>Pseudomonadati</taxon>
        <taxon>Pseudomonadota</taxon>
        <taxon>Betaproteobacteria</taxon>
        <taxon>Burkholderiales</taxon>
        <taxon>Comamonadaceae</taxon>
        <taxon>Ramlibacter</taxon>
    </lineage>
</organism>
<feature type="domain" description="Methyl-accepting transducer" evidence="6">
    <location>
        <begin position="269"/>
        <end position="498"/>
    </location>
</feature>
<dbReference type="PROSITE" id="PS50885">
    <property type="entry name" value="HAMP"/>
    <property type="match status" value="1"/>
</dbReference>
<dbReference type="PANTHER" id="PTHR43531">
    <property type="entry name" value="PROTEIN ICFG"/>
    <property type="match status" value="1"/>
</dbReference>
<keyword evidence="5" id="KW-0812">Transmembrane</keyword>
<dbReference type="GO" id="GO:0006935">
    <property type="term" value="P:chemotaxis"/>
    <property type="evidence" value="ECO:0007669"/>
    <property type="project" value="InterPro"/>
</dbReference>
<keyword evidence="1" id="KW-0488">Methylation</keyword>